<dbReference type="PANTHER" id="PTHR18964:SF149">
    <property type="entry name" value="BIFUNCTIONAL UDP-N-ACETYLGLUCOSAMINE 2-EPIMERASE_N-ACETYLMANNOSAMINE KINASE"/>
    <property type="match status" value="1"/>
</dbReference>
<comment type="caution">
    <text evidence="4">The sequence shown here is derived from an EMBL/GenBank/DDBJ whole genome shotgun (WGS) entry which is preliminary data.</text>
</comment>
<evidence type="ECO:0000313" key="4">
    <source>
        <dbReference type="EMBL" id="MBA5221878.1"/>
    </source>
</evidence>
<sequence length="402" mass="41325">MTAPLHEAHPTSPGRRLPDTQAGMRRRNLARVMHAVGADGPLSRAAIASRIGLTRAAVSTLVDELIRTGLLEELGPERPGRVGRPGSALTVSGRGPAGIGAEIGVDHLAVCAVDLRGEVRARAVRHGTNRGRPAEPVLEELTALVGQVVAEAEREGLWAAGLAVAVPGLVAPDARTVVRAPNLGWRELDLAPLLPTGLPLTVDNEANFGSLAELWLGDDAPRNFLHVSAEIGIGGALVVDGRLLRGTRGFAGELGHVPVRPEGPACVCGGRGCLEQYAGEEAVLRAAGLEPREDRVGLLGERAAAGDAEVRRALRGAGTALGIALTGAVNLLDPEAVVLGGALSGLAPWLLPSLEQELERRTAGSACPVTVSRLGPQGPLLGAAHSVARAVLDDPAAVAERG</sequence>
<dbReference type="GeneID" id="96783340"/>
<dbReference type="Gene3D" id="3.30.420.40">
    <property type="match status" value="2"/>
</dbReference>
<dbReference type="InterPro" id="IPR000600">
    <property type="entry name" value="ROK"/>
</dbReference>
<dbReference type="InterPro" id="IPR036388">
    <property type="entry name" value="WH-like_DNA-bd_sf"/>
</dbReference>
<dbReference type="SUPFAM" id="SSF53067">
    <property type="entry name" value="Actin-like ATPase domain"/>
    <property type="match status" value="1"/>
</dbReference>
<evidence type="ECO:0000256" key="2">
    <source>
        <dbReference type="SAM" id="MobiDB-lite"/>
    </source>
</evidence>
<reference evidence="4 5" key="1">
    <citation type="submission" date="2020-07" db="EMBL/GenBank/DDBJ databases">
        <title>Differential regulation of undecylprodigiosin biosynthesis in the yeast-scavenging Streptomyces strain MBK6.</title>
        <authorList>
            <person name="Baral B."/>
            <person name="Siitonen V."/>
            <person name="Laughlin M."/>
            <person name="Yamada K."/>
            <person name="Ilomaeki M."/>
            <person name="Metsae-Ketelae M."/>
            <person name="Niemi J."/>
        </authorList>
    </citation>
    <scope>NUCLEOTIDE SEQUENCE [LARGE SCALE GENOMIC DNA]</scope>
    <source>
        <strain evidence="4 5">MBK6</strain>
    </source>
</reference>
<dbReference type="EMBL" id="JACERG010000009">
    <property type="protein sequence ID" value="MBA5221878.1"/>
    <property type="molecule type" value="Genomic_DNA"/>
</dbReference>
<feature type="domain" description="HTH marR-type" evidence="3">
    <location>
        <begin position="30"/>
        <end position="81"/>
    </location>
</feature>
<dbReference type="InterPro" id="IPR036390">
    <property type="entry name" value="WH_DNA-bd_sf"/>
</dbReference>
<comment type="similarity">
    <text evidence="1">Belongs to the ROK (NagC/XylR) family.</text>
</comment>
<gene>
    <name evidence="4" type="ORF">H1X69_10655</name>
</gene>
<dbReference type="Pfam" id="PF00480">
    <property type="entry name" value="ROK"/>
    <property type="match status" value="1"/>
</dbReference>
<dbReference type="CDD" id="cd24076">
    <property type="entry name" value="ASKHA_ATPase_ROK_BsXylR-like"/>
    <property type="match status" value="1"/>
</dbReference>
<dbReference type="AlphaFoldDB" id="A0A7W2DRV6"/>
<proteinExistence type="inferred from homology"/>
<dbReference type="SUPFAM" id="SSF46785">
    <property type="entry name" value="Winged helix' DNA-binding domain"/>
    <property type="match status" value="1"/>
</dbReference>
<evidence type="ECO:0000259" key="3">
    <source>
        <dbReference type="Pfam" id="PF12802"/>
    </source>
</evidence>
<dbReference type="GO" id="GO:0003700">
    <property type="term" value="F:DNA-binding transcription factor activity"/>
    <property type="evidence" value="ECO:0007669"/>
    <property type="project" value="InterPro"/>
</dbReference>
<evidence type="ECO:0000313" key="5">
    <source>
        <dbReference type="Proteomes" id="UP000587608"/>
    </source>
</evidence>
<protein>
    <submittedName>
        <fullName evidence="4">ROK family transcriptional regulator</fullName>
    </submittedName>
</protein>
<dbReference type="PANTHER" id="PTHR18964">
    <property type="entry name" value="ROK (REPRESSOR, ORF, KINASE) FAMILY"/>
    <property type="match status" value="1"/>
</dbReference>
<organism evidence="4 5">
    <name type="scientific">Streptomyces griseoaurantiacus</name>
    <dbReference type="NCBI Taxonomy" id="68213"/>
    <lineage>
        <taxon>Bacteria</taxon>
        <taxon>Bacillati</taxon>
        <taxon>Actinomycetota</taxon>
        <taxon>Actinomycetes</taxon>
        <taxon>Kitasatosporales</taxon>
        <taxon>Streptomycetaceae</taxon>
        <taxon>Streptomyces</taxon>
        <taxon>Streptomyces aurantiacus group</taxon>
    </lineage>
</organism>
<dbReference type="RefSeq" id="WP_191852645.1">
    <property type="nucleotide sequence ID" value="NZ_BNBP01000001.1"/>
</dbReference>
<evidence type="ECO:0000256" key="1">
    <source>
        <dbReference type="ARBA" id="ARBA00006479"/>
    </source>
</evidence>
<dbReference type="InterPro" id="IPR043129">
    <property type="entry name" value="ATPase_NBD"/>
</dbReference>
<dbReference type="Pfam" id="PF12802">
    <property type="entry name" value="MarR_2"/>
    <property type="match status" value="1"/>
</dbReference>
<feature type="region of interest" description="Disordered" evidence="2">
    <location>
        <begin position="1"/>
        <end position="22"/>
    </location>
</feature>
<name>A0A7W2DRV6_9ACTN</name>
<dbReference type="Gene3D" id="1.10.10.10">
    <property type="entry name" value="Winged helix-like DNA-binding domain superfamily/Winged helix DNA-binding domain"/>
    <property type="match status" value="1"/>
</dbReference>
<accession>A0A7W2DRV6</accession>
<dbReference type="InterPro" id="IPR000835">
    <property type="entry name" value="HTH_MarR-typ"/>
</dbReference>
<dbReference type="Proteomes" id="UP000587608">
    <property type="component" value="Unassembled WGS sequence"/>
</dbReference>